<sequence length="48" mass="5444">MTATLNLVLFLKSLVPSFLGCLRSPMTTRFLTLIHPAQYQTSEFLRSV</sequence>
<evidence type="ECO:0000313" key="2">
    <source>
        <dbReference type="EMBL" id="EDM00815.1"/>
    </source>
</evidence>
<protein>
    <submittedName>
        <fullName evidence="2">RCG62810</fullName>
    </submittedName>
</protein>
<keyword evidence="1" id="KW-0732">Signal</keyword>
<reference evidence="2 3" key="1">
    <citation type="submission" date="2005-09" db="EMBL/GenBank/DDBJ databases">
        <authorList>
            <person name="Mural R.J."/>
            <person name="Li P.W."/>
            <person name="Adams M.D."/>
            <person name="Amanatides P.G."/>
            <person name="Baden-Tillson H."/>
            <person name="Barnstead M."/>
            <person name="Chin S.H."/>
            <person name="Dew I."/>
            <person name="Evans C.A."/>
            <person name="Ferriera S."/>
            <person name="Flanigan M."/>
            <person name="Fosler C."/>
            <person name="Glodek A."/>
            <person name="Gu Z."/>
            <person name="Holt R.A."/>
            <person name="Jennings D."/>
            <person name="Kraft C.L."/>
            <person name="Lu F."/>
            <person name="Nguyen T."/>
            <person name="Nusskern D.R."/>
            <person name="Pfannkoch C.M."/>
            <person name="Sitter C."/>
            <person name="Sutton G.G."/>
            <person name="Venter J.C."/>
            <person name="Wang Z."/>
            <person name="Woodage T."/>
            <person name="Zheng X.H."/>
            <person name="Zhong F."/>
        </authorList>
    </citation>
    <scope>NUCLEOTIDE SEQUENCE [LARGE SCALE GENOMIC DNA]</scope>
    <source>
        <strain>BN</strain>
        <strain evidence="3">Sprague-Dawley</strain>
    </source>
</reference>
<dbReference type="EMBL" id="CH473976">
    <property type="protein sequence ID" value="EDM00815.1"/>
    <property type="molecule type" value="Genomic_DNA"/>
</dbReference>
<organism evidence="2 3">
    <name type="scientific">Rattus norvegicus</name>
    <name type="common">Rat</name>
    <dbReference type="NCBI Taxonomy" id="10116"/>
    <lineage>
        <taxon>Eukaryota</taxon>
        <taxon>Metazoa</taxon>
        <taxon>Chordata</taxon>
        <taxon>Craniata</taxon>
        <taxon>Vertebrata</taxon>
        <taxon>Euteleostomi</taxon>
        <taxon>Mammalia</taxon>
        <taxon>Eutheria</taxon>
        <taxon>Euarchontoglires</taxon>
        <taxon>Glires</taxon>
        <taxon>Rodentia</taxon>
        <taxon>Myomorpha</taxon>
        <taxon>Muroidea</taxon>
        <taxon>Muridae</taxon>
        <taxon>Murinae</taxon>
        <taxon>Rattus</taxon>
    </lineage>
</organism>
<proteinExistence type="predicted"/>
<name>A6J5X4_RAT</name>
<feature type="chain" id="PRO_5039916146" evidence="1">
    <location>
        <begin position="21"/>
        <end position="48"/>
    </location>
</feature>
<dbReference type="Proteomes" id="UP000234681">
    <property type="component" value="Chromosome 2"/>
</dbReference>
<gene>
    <name evidence="2" type="ORF">rCG_62810</name>
</gene>
<accession>A6J5X4</accession>
<dbReference type="AlphaFoldDB" id="A6J5X4"/>
<evidence type="ECO:0000256" key="1">
    <source>
        <dbReference type="SAM" id="SignalP"/>
    </source>
</evidence>
<evidence type="ECO:0000313" key="3">
    <source>
        <dbReference type="Proteomes" id="UP000234681"/>
    </source>
</evidence>
<feature type="signal peptide" evidence="1">
    <location>
        <begin position="1"/>
        <end position="20"/>
    </location>
</feature>